<dbReference type="InterPro" id="IPR046960">
    <property type="entry name" value="PPR_At4g14850-like_plant"/>
</dbReference>
<protein>
    <recommendedName>
        <fullName evidence="5">Pentatricopeptide repeat-containing protein</fullName>
    </recommendedName>
</protein>
<reference evidence="3 4" key="1">
    <citation type="journal article" date="2020" name="IScience">
        <title>Genome Sequencing of the Endangered Kingdonia uniflora (Circaeasteraceae, Ranunculales) Reveals Potential Mechanisms of Evolutionary Specialization.</title>
        <authorList>
            <person name="Sun Y."/>
            <person name="Deng T."/>
            <person name="Zhang A."/>
            <person name="Moore M.J."/>
            <person name="Landis J.B."/>
            <person name="Lin N."/>
            <person name="Zhang H."/>
            <person name="Zhang X."/>
            <person name="Huang J."/>
            <person name="Zhang X."/>
            <person name="Sun H."/>
            <person name="Wang H."/>
        </authorList>
    </citation>
    <scope>NUCLEOTIDE SEQUENCE [LARGE SCALE GENOMIC DNA]</scope>
    <source>
        <strain evidence="3">TB1705</strain>
        <tissue evidence="3">Leaf</tissue>
    </source>
</reference>
<dbReference type="PANTHER" id="PTHR47926:SF438">
    <property type="entry name" value="PENTATRICOPEPTIDE REPEAT-CONTAINING PROTEIN"/>
    <property type="match status" value="1"/>
</dbReference>
<proteinExistence type="predicted"/>
<evidence type="ECO:0000313" key="3">
    <source>
        <dbReference type="EMBL" id="KAF6146567.1"/>
    </source>
</evidence>
<dbReference type="InterPro" id="IPR011990">
    <property type="entry name" value="TPR-like_helical_dom_sf"/>
</dbReference>
<dbReference type="Gene3D" id="1.25.40.10">
    <property type="entry name" value="Tetratricopeptide repeat domain"/>
    <property type="match status" value="2"/>
</dbReference>
<dbReference type="Pfam" id="PF13812">
    <property type="entry name" value="PPR_3"/>
    <property type="match status" value="1"/>
</dbReference>
<comment type="caution">
    <text evidence="3">The sequence shown here is derived from an EMBL/GenBank/DDBJ whole genome shotgun (WGS) entry which is preliminary data.</text>
</comment>
<evidence type="ECO:0000256" key="1">
    <source>
        <dbReference type="ARBA" id="ARBA00022737"/>
    </source>
</evidence>
<dbReference type="Pfam" id="PF13041">
    <property type="entry name" value="PPR_2"/>
    <property type="match status" value="1"/>
</dbReference>
<dbReference type="GO" id="GO:0009451">
    <property type="term" value="P:RNA modification"/>
    <property type="evidence" value="ECO:0007669"/>
    <property type="project" value="InterPro"/>
</dbReference>
<feature type="repeat" description="PPR" evidence="2">
    <location>
        <begin position="15"/>
        <end position="49"/>
    </location>
</feature>
<dbReference type="EMBL" id="JACGCM010001965">
    <property type="protein sequence ID" value="KAF6146567.1"/>
    <property type="molecule type" value="Genomic_DNA"/>
</dbReference>
<evidence type="ECO:0008006" key="5">
    <source>
        <dbReference type="Google" id="ProtNLM"/>
    </source>
</evidence>
<keyword evidence="4" id="KW-1185">Reference proteome</keyword>
<dbReference type="OrthoDB" id="185373at2759"/>
<evidence type="ECO:0000256" key="2">
    <source>
        <dbReference type="PROSITE-ProRule" id="PRU00708"/>
    </source>
</evidence>
<name>A0A7J7LVG3_9MAGN</name>
<dbReference type="AlphaFoldDB" id="A0A7J7LVG3"/>
<sequence>MDSSYNVFDKMSVRNAVAWTSMIASFAQHWEIEMCLELYHWMRCSALKPNDYALTSLFSTCTGTGILGHGKNAHVQTIRMGFELYAQHGLAERAINLFEEMEKGKIEPDAITFLGILSSCHHAGLVKEGVVCFTLMFQHGVQPAMDHYSCIVDLLGRCGLLDEALELIQKMPISPNAVI</sequence>
<dbReference type="Proteomes" id="UP000541444">
    <property type="component" value="Unassembled WGS sequence"/>
</dbReference>
<accession>A0A7J7LVG3</accession>
<dbReference type="NCBIfam" id="TIGR00756">
    <property type="entry name" value="PPR"/>
    <property type="match status" value="2"/>
</dbReference>
<keyword evidence="1" id="KW-0677">Repeat</keyword>
<evidence type="ECO:0000313" key="4">
    <source>
        <dbReference type="Proteomes" id="UP000541444"/>
    </source>
</evidence>
<gene>
    <name evidence="3" type="ORF">GIB67_008853</name>
</gene>
<dbReference type="GO" id="GO:0003723">
    <property type="term" value="F:RNA binding"/>
    <property type="evidence" value="ECO:0007669"/>
    <property type="project" value="InterPro"/>
</dbReference>
<dbReference type="PANTHER" id="PTHR47926">
    <property type="entry name" value="PENTATRICOPEPTIDE REPEAT-CONTAINING PROTEIN"/>
    <property type="match status" value="1"/>
</dbReference>
<dbReference type="InterPro" id="IPR002885">
    <property type="entry name" value="PPR_rpt"/>
</dbReference>
<dbReference type="PROSITE" id="PS51375">
    <property type="entry name" value="PPR"/>
    <property type="match status" value="1"/>
</dbReference>
<organism evidence="3 4">
    <name type="scientific">Kingdonia uniflora</name>
    <dbReference type="NCBI Taxonomy" id="39325"/>
    <lineage>
        <taxon>Eukaryota</taxon>
        <taxon>Viridiplantae</taxon>
        <taxon>Streptophyta</taxon>
        <taxon>Embryophyta</taxon>
        <taxon>Tracheophyta</taxon>
        <taxon>Spermatophyta</taxon>
        <taxon>Magnoliopsida</taxon>
        <taxon>Ranunculales</taxon>
        <taxon>Circaeasteraceae</taxon>
        <taxon>Kingdonia</taxon>
    </lineage>
</organism>